<reference evidence="2" key="1">
    <citation type="journal article" date="2022" name="bioRxiv">
        <title>Sequencing and chromosome-scale assembly of the giantPleurodeles waltlgenome.</title>
        <authorList>
            <person name="Brown T."/>
            <person name="Elewa A."/>
            <person name="Iarovenko S."/>
            <person name="Subramanian E."/>
            <person name="Araus A.J."/>
            <person name="Petzold A."/>
            <person name="Susuki M."/>
            <person name="Suzuki K.-i.T."/>
            <person name="Hayashi T."/>
            <person name="Toyoda A."/>
            <person name="Oliveira C."/>
            <person name="Osipova E."/>
            <person name="Leigh N.D."/>
            <person name="Simon A."/>
            <person name="Yun M.H."/>
        </authorList>
    </citation>
    <scope>NUCLEOTIDE SEQUENCE</scope>
    <source>
        <strain evidence="2">20211129_DDA</strain>
        <tissue evidence="2">Liver</tissue>
    </source>
</reference>
<accession>A0AAV7MNF9</accession>
<organism evidence="2 3">
    <name type="scientific">Pleurodeles waltl</name>
    <name type="common">Iberian ribbed newt</name>
    <dbReference type="NCBI Taxonomy" id="8319"/>
    <lineage>
        <taxon>Eukaryota</taxon>
        <taxon>Metazoa</taxon>
        <taxon>Chordata</taxon>
        <taxon>Craniata</taxon>
        <taxon>Vertebrata</taxon>
        <taxon>Euteleostomi</taxon>
        <taxon>Amphibia</taxon>
        <taxon>Batrachia</taxon>
        <taxon>Caudata</taxon>
        <taxon>Salamandroidea</taxon>
        <taxon>Salamandridae</taxon>
        <taxon>Pleurodelinae</taxon>
        <taxon>Pleurodeles</taxon>
    </lineage>
</organism>
<sequence length="164" mass="17212">MQCRPEALTRQSLNPPPSDAGVIRRAAGGDWSLIRQSNESSFWGHRGAGLALDPPQAAPGRAASAGVHEHASRQVEVCKGARETAHLDRCVECASSSNKGTEDFPAGTEQQTTADALQYDVPVGGALPSPSSRLASLLALLALLSSLNFSALSHPVLLTSNVRY</sequence>
<feature type="region of interest" description="Disordered" evidence="1">
    <location>
        <begin position="1"/>
        <end position="20"/>
    </location>
</feature>
<name>A0AAV7MNF9_PLEWA</name>
<proteinExistence type="predicted"/>
<protein>
    <submittedName>
        <fullName evidence="2">Uncharacterized protein</fullName>
    </submittedName>
</protein>
<comment type="caution">
    <text evidence="2">The sequence shown here is derived from an EMBL/GenBank/DDBJ whole genome shotgun (WGS) entry which is preliminary data.</text>
</comment>
<keyword evidence="3" id="KW-1185">Reference proteome</keyword>
<evidence type="ECO:0000256" key="1">
    <source>
        <dbReference type="SAM" id="MobiDB-lite"/>
    </source>
</evidence>
<gene>
    <name evidence="2" type="ORF">NDU88_002329</name>
</gene>
<evidence type="ECO:0000313" key="2">
    <source>
        <dbReference type="EMBL" id="KAJ1104921.1"/>
    </source>
</evidence>
<dbReference type="AlphaFoldDB" id="A0AAV7MNF9"/>
<dbReference type="Proteomes" id="UP001066276">
    <property type="component" value="Chromosome 9"/>
</dbReference>
<dbReference type="EMBL" id="JANPWB010000013">
    <property type="protein sequence ID" value="KAJ1104921.1"/>
    <property type="molecule type" value="Genomic_DNA"/>
</dbReference>
<evidence type="ECO:0000313" key="3">
    <source>
        <dbReference type="Proteomes" id="UP001066276"/>
    </source>
</evidence>